<reference evidence="10" key="1">
    <citation type="submission" date="2016-10" db="EMBL/GenBank/DDBJ databases">
        <authorList>
            <person name="Varghese N."/>
            <person name="Submissions S."/>
        </authorList>
    </citation>
    <scope>NUCLEOTIDE SEQUENCE [LARGE SCALE GENOMIC DNA]</scope>
    <source>
        <strain evidence="10">CGMCC 1.6963</strain>
    </source>
</reference>
<keyword evidence="2" id="KW-0805">Transcription regulation</keyword>
<dbReference type="GO" id="GO:0003700">
    <property type="term" value="F:DNA-binding transcription factor activity"/>
    <property type="evidence" value="ECO:0007669"/>
    <property type="project" value="TreeGrafter"/>
</dbReference>
<proteinExistence type="predicted"/>
<name>A0A1H9V098_9MICO</name>
<accession>A0A1H9V098</accession>
<dbReference type="PROSITE" id="PS51077">
    <property type="entry name" value="HTH_ICLR"/>
    <property type="match status" value="1"/>
</dbReference>
<dbReference type="OrthoDB" id="3734039at2"/>
<evidence type="ECO:0000259" key="7">
    <source>
        <dbReference type="PROSITE" id="PS51077"/>
    </source>
</evidence>
<dbReference type="RefSeq" id="WP_091758012.1">
    <property type="nucleotide sequence ID" value="NZ_FOHB01000003.1"/>
</dbReference>
<evidence type="ECO:0000256" key="4">
    <source>
        <dbReference type="ARBA" id="ARBA00023163"/>
    </source>
</evidence>
<feature type="domain" description="IclR-ED" evidence="8">
    <location>
        <begin position="78"/>
        <end position="263"/>
    </location>
</feature>
<gene>
    <name evidence="9" type="ORF">SAMN05216199_2210</name>
</gene>
<keyword evidence="4" id="KW-0804">Transcription</keyword>
<feature type="domain" description="HTH iclR-type" evidence="7">
    <location>
        <begin position="17"/>
        <end position="77"/>
    </location>
</feature>
<dbReference type="InterPro" id="IPR036390">
    <property type="entry name" value="WH_DNA-bd_sf"/>
</dbReference>
<dbReference type="SUPFAM" id="SSF55781">
    <property type="entry name" value="GAF domain-like"/>
    <property type="match status" value="1"/>
</dbReference>
<dbReference type="Pfam" id="PF01614">
    <property type="entry name" value="IclR_C"/>
    <property type="match status" value="1"/>
</dbReference>
<dbReference type="GO" id="GO:0045892">
    <property type="term" value="P:negative regulation of DNA-templated transcription"/>
    <property type="evidence" value="ECO:0007669"/>
    <property type="project" value="TreeGrafter"/>
</dbReference>
<dbReference type="AlphaFoldDB" id="A0A1H9V098"/>
<dbReference type="GO" id="GO:0003677">
    <property type="term" value="F:DNA binding"/>
    <property type="evidence" value="ECO:0007669"/>
    <property type="project" value="UniProtKB-KW"/>
</dbReference>
<dbReference type="PROSITE" id="PS51078">
    <property type="entry name" value="ICLR_ED"/>
    <property type="match status" value="1"/>
</dbReference>
<evidence type="ECO:0000256" key="5">
    <source>
        <dbReference type="ARBA" id="ARBA00058938"/>
    </source>
</evidence>
<dbReference type="GO" id="GO:0045893">
    <property type="term" value="P:positive regulation of DNA-templated transcription"/>
    <property type="evidence" value="ECO:0007669"/>
    <property type="project" value="InterPro"/>
</dbReference>
<sequence length="265" mass="28821">MSAETEGTTPSPSGEFVQSLARGFAVIRAFDEHHPQLTLSEVARRAGLSRATARRFLFTLVTLGYMRTDGREFALTPRVLQLGYAYLSGMRLPEVAEPHLKQLSQEVGESTSASVLDGDDVVYVARVHTRRIMTVGINVGTRFPAYATSMGRVLLANLPPEELRAYLDRVELRPLTPRTITARDELEAVLATVREQGWASVDQELEAGLRSVAVPIRGRDGRVVAAMNVSMRVGLPGEDPHKVEHVLPAALAAAERISADLALAG</sequence>
<dbReference type="Gene3D" id="1.10.10.10">
    <property type="entry name" value="Winged helix-like DNA-binding domain superfamily/Winged helix DNA-binding domain"/>
    <property type="match status" value="1"/>
</dbReference>
<dbReference type="SUPFAM" id="SSF46785">
    <property type="entry name" value="Winged helix' DNA-binding domain"/>
    <property type="match status" value="1"/>
</dbReference>
<protein>
    <recommendedName>
        <fullName evidence="6">Glycerol operon regulatory protein</fullName>
    </recommendedName>
</protein>
<dbReference type="InterPro" id="IPR029016">
    <property type="entry name" value="GAF-like_dom_sf"/>
</dbReference>
<dbReference type="Pfam" id="PF09339">
    <property type="entry name" value="HTH_IclR"/>
    <property type="match status" value="1"/>
</dbReference>
<dbReference type="Gene3D" id="3.30.450.40">
    <property type="match status" value="1"/>
</dbReference>
<dbReference type="InterPro" id="IPR050707">
    <property type="entry name" value="HTH_MetabolicPath_Reg"/>
</dbReference>
<dbReference type="SMART" id="SM00346">
    <property type="entry name" value="HTH_ICLR"/>
    <property type="match status" value="1"/>
</dbReference>
<keyword evidence="3" id="KW-0238">DNA-binding</keyword>
<dbReference type="InterPro" id="IPR005471">
    <property type="entry name" value="Tscrpt_reg_IclR_N"/>
</dbReference>
<evidence type="ECO:0000256" key="1">
    <source>
        <dbReference type="ARBA" id="ARBA00022798"/>
    </source>
</evidence>
<evidence type="ECO:0000256" key="2">
    <source>
        <dbReference type="ARBA" id="ARBA00023015"/>
    </source>
</evidence>
<dbReference type="EMBL" id="FOHB01000003">
    <property type="protein sequence ID" value="SES14991.1"/>
    <property type="molecule type" value="Genomic_DNA"/>
</dbReference>
<dbReference type="GO" id="GO:0006071">
    <property type="term" value="P:glycerol metabolic process"/>
    <property type="evidence" value="ECO:0007669"/>
    <property type="project" value="UniProtKB-KW"/>
</dbReference>
<comment type="function">
    <text evidence="5">May be an activator protein for the gylABX operon.</text>
</comment>
<dbReference type="PANTHER" id="PTHR30136">
    <property type="entry name" value="HELIX-TURN-HELIX TRANSCRIPTIONAL REGULATOR, ICLR FAMILY"/>
    <property type="match status" value="1"/>
</dbReference>
<evidence type="ECO:0000256" key="6">
    <source>
        <dbReference type="ARBA" id="ARBA00070406"/>
    </source>
</evidence>
<dbReference type="STRING" id="587636.SAMN05216199_2210"/>
<keyword evidence="1" id="KW-0319">Glycerol metabolism</keyword>
<organism evidence="9 10">
    <name type="scientific">Pedococcus cremeus</name>
    <dbReference type="NCBI Taxonomy" id="587636"/>
    <lineage>
        <taxon>Bacteria</taxon>
        <taxon>Bacillati</taxon>
        <taxon>Actinomycetota</taxon>
        <taxon>Actinomycetes</taxon>
        <taxon>Micrococcales</taxon>
        <taxon>Intrasporangiaceae</taxon>
        <taxon>Pedococcus</taxon>
    </lineage>
</organism>
<evidence type="ECO:0000313" key="10">
    <source>
        <dbReference type="Proteomes" id="UP000199019"/>
    </source>
</evidence>
<dbReference type="InterPro" id="IPR012794">
    <property type="entry name" value="PcaR_PcaU"/>
</dbReference>
<dbReference type="InterPro" id="IPR014757">
    <property type="entry name" value="Tscrpt_reg_IclR_C"/>
</dbReference>
<dbReference type="NCBIfam" id="TIGR02431">
    <property type="entry name" value="pcaR_pcaU"/>
    <property type="match status" value="1"/>
</dbReference>
<dbReference type="FunFam" id="1.10.10.10:FF:000056">
    <property type="entry name" value="IclR family transcriptional regulator"/>
    <property type="match status" value="1"/>
</dbReference>
<dbReference type="InterPro" id="IPR036388">
    <property type="entry name" value="WH-like_DNA-bd_sf"/>
</dbReference>
<evidence type="ECO:0000313" key="9">
    <source>
        <dbReference type="EMBL" id="SES14991.1"/>
    </source>
</evidence>
<keyword evidence="10" id="KW-1185">Reference proteome</keyword>
<evidence type="ECO:0000259" key="8">
    <source>
        <dbReference type="PROSITE" id="PS51078"/>
    </source>
</evidence>
<evidence type="ECO:0000256" key="3">
    <source>
        <dbReference type="ARBA" id="ARBA00023125"/>
    </source>
</evidence>
<dbReference type="GO" id="GO:0046278">
    <property type="term" value="P:3,4-dihydroxybenzoate metabolic process"/>
    <property type="evidence" value="ECO:0007669"/>
    <property type="project" value="InterPro"/>
</dbReference>
<dbReference type="PANTHER" id="PTHR30136:SF34">
    <property type="entry name" value="TRANSCRIPTIONAL REGULATOR"/>
    <property type="match status" value="1"/>
</dbReference>
<dbReference type="Proteomes" id="UP000199019">
    <property type="component" value="Unassembled WGS sequence"/>
</dbReference>